<keyword evidence="5 7" id="KW-1133">Transmembrane helix</keyword>
<keyword evidence="2" id="KW-0813">Transport</keyword>
<feature type="transmembrane region" description="Helical" evidence="7">
    <location>
        <begin position="113"/>
        <end position="132"/>
    </location>
</feature>
<feature type="domain" description="Amino acid transporter transmembrane" evidence="8">
    <location>
        <begin position="84"/>
        <end position="501"/>
    </location>
</feature>
<dbReference type="Proteomes" id="UP001346149">
    <property type="component" value="Unassembled WGS sequence"/>
</dbReference>
<feature type="transmembrane region" description="Helical" evidence="7">
    <location>
        <begin position="175"/>
        <end position="196"/>
    </location>
</feature>
<feature type="transmembrane region" description="Helical" evidence="7">
    <location>
        <begin position="334"/>
        <end position="357"/>
    </location>
</feature>
<keyword evidence="4" id="KW-0029">Amino-acid transport</keyword>
<sequence>MKPLCSDWSLGRHLASSSDKTITPGRRAAADILFVSEEEEEAEIFIAMEMEMEGGLPLSSSGKVYNEDQLGVEIPETAHQISSDSWFQVSFILTTGINSVFVLAYSATIMVPLGWAPGVIGLIVAAAFSLYANSLIAKLHLHGGKRHIRYRDLAGHIYGRKAYHVTWGLQYVNLFMINTGFIILAGSALKAVYVLFHDDTMKLPYFIAIAGFVCAMFAIGIPHLSALRIWLGFSTFFSLIYIVIAFALALKDGSLQPFHVPLFMPPILRSSHLLFFNAGINAPARDYSISGSSTGKIFTTIGACANLVFAYNTGMLPEIQATIKPPVVKNMQKALYFQFLIGGLPMYAVTFVGYWAYGSSTPTYLLSSVSGPIWVKTMANIAAFLQTVISLHIFASPMYEYMDTRFGVKGSALKPKNLSFRILFRGGYLTINTLLSAMLPFLGDFESLTGAVSTFPLTFILGNHMYLMAKNNSLTPLQKSWHWLNVYFFGLLSLAAGIAAVRLIIVDSKTYNLFADL</sequence>
<dbReference type="PANTHER" id="PTHR48017">
    <property type="entry name" value="OS05G0424000 PROTEIN-RELATED"/>
    <property type="match status" value="1"/>
</dbReference>
<dbReference type="GO" id="GO:0006865">
    <property type="term" value="P:amino acid transport"/>
    <property type="evidence" value="ECO:0007669"/>
    <property type="project" value="UniProtKB-KW"/>
</dbReference>
<gene>
    <name evidence="9" type="ORF">SAY86_013592</name>
</gene>
<evidence type="ECO:0000256" key="4">
    <source>
        <dbReference type="ARBA" id="ARBA00022970"/>
    </source>
</evidence>
<dbReference type="AlphaFoldDB" id="A0AAN7KZG1"/>
<reference evidence="9 10" key="1">
    <citation type="journal article" date="2023" name="Hortic Res">
        <title>Pangenome of water caltrop reveals structural variations and asymmetric subgenome divergence after allopolyploidization.</title>
        <authorList>
            <person name="Zhang X."/>
            <person name="Chen Y."/>
            <person name="Wang L."/>
            <person name="Yuan Y."/>
            <person name="Fang M."/>
            <person name="Shi L."/>
            <person name="Lu R."/>
            <person name="Comes H.P."/>
            <person name="Ma Y."/>
            <person name="Chen Y."/>
            <person name="Huang G."/>
            <person name="Zhou Y."/>
            <person name="Zheng Z."/>
            <person name="Qiu Y."/>
        </authorList>
    </citation>
    <scope>NUCLEOTIDE SEQUENCE [LARGE SCALE GENOMIC DNA]</scope>
    <source>
        <strain evidence="9">F231</strain>
    </source>
</reference>
<evidence type="ECO:0000259" key="8">
    <source>
        <dbReference type="Pfam" id="PF01490"/>
    </source>
</evidence>
<protein>
    <recommendedName>
        <fullName evidence="8">Amino acid transporter transmembrane domain-containing protein</fullName>
    </recommendedName>
</protein>
<feature type="transmembrane region" description="Helical" evidence="7">
    <location>
        <begin position="229"/>
        <end position="250"/>
    </location>
</feature>
<feature type="transmembrane region" description="Helical" evidence="7">
    <location>
        <begin position="86"/>
        <end position="106"/>
    </location>
</feature>
<evidence type="ECO:0000313" key="9">
    <source>
        <dbReference type="EMBL" id="KAK4771817.1"/>
    </source>
</evidence>
<feature type="transmembrane region" description="Helical" evidence="7">
    <location>
        <begin position="448"/>
        <end position="469"/>
    </location>
</feature>
<evidence type="ECO:0000256" key="2">
    <source>
        <dbReference type="ARBA" id="ARBA00022448"/>
    </source>
</evidence>
<keyword evidence="10" id="KW-1185">Reference proteome</keyword>
<accession>A0AAN7KZG1</accession>
<keyword evidence="6 7" id="KW-0472">Membrane</keyword>
<evidence type="ECO:0000256" key="1">
    <source>
        <dbReference type="ARBA" id="ARBA00004370"/>
    </source>
</evidence>
<dbReference type="InterPro" id="IPR013057">
    <property type="entry name" value="AA_transpt_TM"/>
</dbReference>
<dbReference type="GO" id="GO:0016020">
    <property type="term" value="C:membrane"/>
    <property type="evidence" value="ECO:0007669"/>
    <property type="project" value="UniProtKB-SubCell"/>
</dbReference>
<evidence type="ECO:0000256" key="3">
    <source>
        <dbReference type="ARBA" id="ARBA00022692"/>
    </source>
</evidence>
<feature type="transmembrane region" description="Helical" evidence="7">
    <location>
        <begin position="481"/>
        <end position="505"/>
    </location>
</feature>
<name>A0AAN7KZG1_TRANT</name>
<evidence type="ECO:0000313" key="10">
    <source>
        <dbReference type="Proteomes" id="UP001346149"/>
    </source>
</evidence>
<feature type="transmembrane region" description="Helical" evidence="7">
    <location>
        <begin position="203"/>
        <end position="223"/>
    </location>
</feature>
<comment type="caution">
    <text evidence="9">The sequence shown here is derived from an EMBL/GenBank/DDBJ whole genome shotgun (WGS) entry which is preliminary data.</text>
</comment>
<evidence type="ECO:0000256" key="7">
    <source>
        <dbReference type="SAM" id="Phobius"/>
    </source>
</evidence>
<evidence type="ECO:0000256" key="5">
    <source>
        <dbReference type="ARBA" id="ARBA00022989"/>
    </source>
</evidence>
<keyword evidence="3 7" id="KW-0812">Transmembrane</keyword>
<feature type="transmembrane region" description="Helical" evidence="7">
    <location>
        <begin position="377"/>
        <end position="401"/>
    </location>
</feature>
<evidence type="ECO:0000256" key="6">
    <source>
        <dbReference type="ARBA" id="ARBA00023136"/>
    </source>
</evidence>
<dbReference type="Pfam" id="PF01490">
    <property type="entry name" value="Aa_trans"/>
    <property type="match status" value="1"/>
</dbReference>
<organism evidence="9 10">
    <name type="scientific">Trapa natans</name>
    <name type="common">Water chestnut</name>
    <dbReference type="NCBI Taxonomy" id="22666"/>
    <lineage>
        <taxon>Eukaryota</taxon>
        <taxon>Viridiplantae</taxon>
        <taxon>Streptophyta</taxon>
        <taxon>Embryophyta</taxon>
        <taxon>Tracheophyta</taxon>
        <taxon>Spermatophyta</taxon>
        <taxon>Magnoliopsida</taxon>
        <taxon>eudicotyledons</taxon>
        <taxon>Gunneridae</taxon>
        <taxon>Pentapetalae</taxon>
        <taxon>rosids</taxon>
        <taxon>malvids</taxon>
        <taxon>Myrtales</taxon>
        <taxon>Lythraceae</taxon>
        <taxon>Trapa</taxon>
    </lineage>
</organism>
<feature type="transmembrane region" description="Helical" evidence="7">
    <location>
        <begin position="422"/>
        <end position="442"/>
    </location>
</feature>
<proteinExistence type="predicted"/>
<comment type="subcellular location">
    <subcellularLocation>
        <location evidence="1">Membrane</location>
    </subcellularLocation>
</comment>
<dbReference type="EMBL" id="JAXQNO010000020">
    <property type="protein sequence ID" value="KAK4771817.1"/>
    <property type="molecule type" value="Genomic_DNA"/>
</dbReference>